<dbReference type="PANTHER" id="PTHR13170:SF16">
    <property type="entry name" value="PROTEIN O-GLCNACASE"/>
    <property type="match status" value="1"/>
</dbReference>
<dbReference type="Pfam" id="PF02838">
    <property type="entry name" value="Glyco_hydro_20b"/>
    <property type="match status" value="1"/>
</dbReference>
<dbReference type="PROSITE" id="PS52009">
    <property type="entry name" value="GH84"/>
    <property type="match status" value="1"/>
</dbReference>
<organism evidence="6 7">
    <name type="scientific">Jiangella anatolica</name>
    <dbReference type="NCBI Taxonomy" id="2670374"/>
    <lineage>
        <taxon>Bacteria</taxon>
        <taxon>Bacillati</taxon>
        <taxon>Actinomycetota</taxon>
        <taxon>Actinomycetes</taxon>
        <taxon>Jiangellales</taxon>
        <taxon>Jiangellaceae</taxon>
        <taxon>Jiangella</taxon>
    </lineage>
</organism>
<comment type="caution">
    <text evidence="6">The sequence shown here is derived from an EMBL/GenBank/DDBJ whole genome shotgun (WGS) entry which is preliminary data.</text>
</comment>
<keyword evidence="2 3" id="KW-0326">Glycosidase</keyword>
<keyword evidence="7" id="KW-1185">Reference proteome</keyword>
<dbReference type="GO" id="GO:1901135">
    <property type="term" value="P:carbohydrate derivative metabolic process"/>
    <property type="evidence" value="ECO:0007669"/>
    <property type="project" value="UniProtKB-ARBA"/>
</dbReference>
<dbReference type="InterPro" id="IPR017853">
    <property type="entry name" value="GH"/>
</dbReference>
<evidence type="ECO:0000313" key="7">
    <source>
        <dbReference type="Proteomes" id="UP000248764"/>
    </source>
</evidence>
<feature type="region of interest" description="Disordered" evidence="4">
    <location>
        <begin position="641"/>
        <end position="660"/>
    </location>
</feature>
<dbReference type="PANTHER" id="PTHR13170">
    <property type="entry name" value="O-GLCNACASE"/>
    <property type="match status" value="1"/>
</dbReference>
<dbReference type="InterPro" id="IPR011496">
    <property type="entry name" value="O-GlcNAcase_cat"/>
</dbReference>
<name>A0A2W2BJE2_9ACTN</name>
<accession>A0A2W2BJE2</accession>
<dbReference type="AlphaFoldDB" id="A0A2W2BJE2"/>
<dbReference type="GO" id="GO:0015929">
    <property type="term" value="F:hexosaminidase activity"/>
    <property type="evidence" value="ECO:0007669"/>
    <property type="project" value="UniProtKB-ARBA"/>
</dbReference>
<dbReference type="Gene3D" id="3.30.379.10">
    <property type="entry name" value="Chitobiase/beta-hexosaminidase domain 2-like"/>
    <property type="match status" value="1"/>
</dbReference>
<dbReference type="SUPFAM" id="SSF55545">
    <property type="entry name" value="beta-N-acetylhexosaminidase-like domain"/>
    <property type="match status" value="1"/>
</dbReference>
<keyword evidence="1 3" id="KW-0378">Hydrolase</keyword>
<dbReference type="EMBL" id="POTW01000087">
    <property type="protein sequence ID" value="PZF80464.1"/>
    <property type="molecule type" value="Genomic_DNA"/>
</dbReference>
<comment type="similarity">
    <text evidence="3">Belongs to the glycosyl hydrolase 84 family.</text>
</comment>
<feature type="compositionally biased region" description="Low complexity" evidence="4">
    <location>
        <begin position="611"/>
        <end position="623"/>
    </location>
</feature>
<reference evidence="6 7" key="1">
    <citation type="submission" date="2018-01" db="EMBL/GenBank/DDBJ databases">
        <title>Draft genome sequence of Jiangella sp. GTF31.</title>
        <authorList>
            <person name="Sahin N."/>
            <person name="Ay H."/>
            <person name="Saygin H."/>
        </authorList>
    </citation>
    <scope>NUCLEOTIDE SEQUENCE [LARGE SCALE GENOMIC DNA]</scope>
    <source>
        <strain evidence="6 7">GTF31</strain>
    </source>
</reference>
<evidence type="ECO:0000256" key="3">
    <source>
        <dbReference type="PROSITE-ProRule" id="PRU01353"/>
    </source>
</evidence>
<dbReference type="GO" id="GO:0005975">
    <property type="term" value="P:carbohydrate metabolic process"/>
    <property type="evidence" value="ECO:0007669"/>
    <property type="project" value="UniProtKB-ARBA"/>
</dbReference>
<evidence type="ECO:0000256" key="2">
    <source>
        <dbReference type="ARBA" id="ARBA00023295"/>
    </source>
</evidence>
<dbReference type="InterPro" id="IPR029018">
    <property type="entry name" value="Hex-like_dom2"/>
</dbReference>
<evidence type="ECO:0000256" key="4">
    <source>
        <dbReference type="SAM" id="MobiDB-lite"/>
    </source>
</evidence>
<dbReference type="Proteomes" id="UP000248764">
    <property type="component" value="Unassembled WGS sequence"/>
</dbReference>
<feature type="compositionally biased region" description="Basic and acidic residues" evidence="4">
    <location>
        <begin position="468"/>
        <end position="477"/>
    </location>
</feature>
<evidence type="ECO:0000259" key="5">
    <source>
        <dbReference type="PROSITE" id="PS52009"/>
    </source>
</evidence>
<dbReference type="Pfam" id="PF07555">
    <property type="entry name" value="NAGidase"/>
    <property type="match status" value="1"/>
</dbReference>
<evidence type="ECO:0000256" key="1">
    <source>
        <dbReference type="ARBA" id="ARBA00022801"/>
    </source>
</evidence>
<feature type="active site" description="Proton donor" evidence="3">
    <location>
        <position position="235"/>
    </location>
</feature>
<dbReference type="InterPro" id="IPR015882">
    <property type="entry name" value="HEX_bac_N"/>
</dbReference>
<dbReference type="SUPFAM" id="SSF51445">
    <property type="entry name" value="(Trans)glycosidases"/>
    <property type="match status" value="1"/>
</dbReference>
<gene>
    <name evidence="6" type="ORF">C1I92_26020</name>
</gene>
<sequence>MDPMVSFPHMLTPVPRELVTTGGDGVRVGSVAVSADDRCATAAAVLAGLPTAPGGSPVSVVVGLEPGGPAEGYRLVVSGSEVTITGSDPAGAFYGAQTLLGLAADGVLPPVTVADWPQLRWRGTIEGFYGPPWSHADRLAHLEFAGRHKLNTYVYAPKDDPYHRRQWRDPYPAAELDRIGELAAAARRSHVRFVFSVSPGLSMVYSDPAEVDLLVAKLAQVRDAGVEDVALLFDDIPADLPHSADRAAFGAAPGSSARAHAAVCRAVIDRLGLDRPLIMVPTDYAGTSATPHRELLAAELPADVLVWWTGRDIVVGDITRAEIDAAARSYGHELLLWDNFPVNDFDFPRLFLGPLLGRTTELAGAPLAGITANPMPHEAASRIAVATVAEWAWNPASYDADAAHERALSAVGASAAVRTLAGACASWPPSAPQDPQLSALTEAALGGSPAAVEELRDRFTAMVAAAPADDRMPRDDTAPDYNAAVPEHADTPHAGAVPAVDLRERRVSVPAHRVGSLPTGAGSTYQQPATDDAAPQGKPRPDSAAPQDGNGTSLDGPTPQDATAPDGDHMPLHGTAPGGDRAPAVDLHERRVSVPAHRVGSLPTGAGSTYQQPSTPTTAAAAESADERQRQEADAAARLAHAEQQPADAAAPVDERRRSAARMEREVGPWLVALADTGRAGLAALAALSPSAGERERRAAAEALAVAEAHEQHNVLRDVVPPFVQAVLAR</sequence>
<feature type="region of interest" description="Disordered" evidence="4">
    <location>
        <begin position="595"/>
        <end position="631"/>
    </location>
</feature>
<protein>
    <recommendedName>
        <fullName evidence="5">GH84 domain-containing protein</fullName>
    </recommendedName>
</protein>
<feature type="region of interest" description="Disordered" evidence="4">
    <location>
        <begin position="466"/>
        <end position="583"/>
    </location>
</feature>
<dbReference type="InterPro" id="IPR051822">
    <property type="entry name" value="Glycosyl_Hydrolase_84"/>
</dbReference>
<evidence type="ECO:0000313" key="6">
    <source>
        <dbReference type="EMBL" id="PZF80464.1"/>
    </source>
</evidence>
<dbReference type="Gene3D" id="3.20.20.80">
    <property type="entry name" value="Glycosidases"/>
    <property type="match status" value="1"/>
</dbReference>
<feature type="domain" description="GH84" evidence="5">
    <location>
        <begin position="120"/>
        <end position="396"/>
    </location>
</feature>
<proteinExistence type="inferred from homology"/>
<feature type="compositionally biased region" description="Low complexity" evidence="4">
    <location>
        <begin position="641"/>
        <end position="652"/>
    </location>
</feature>